<feature type="domain" description="Htaa" evidence="3">
    <location>
        <begin position="38"/>
        <end position="199"/>
    </location>
</feature>
<name>A0ABY7UIU9_9CORY</name>
<keyword evidence="2" id="KW-0732">Signal</keyword>
<dbReference type="Pfam" id="PF04213">
    <property type="entry name" value="HtaA"/>
    <property type="match status" value="1"/>
</dbReference>
<dbReference type="EMBL" id="CP063194">
    <property type="protein sequence ID" value="WCZ38382.1"/>
    <property type="molecule type" value="Genomic_DNA"/>
</dbReference>
<keyword evidence="5" id="KW-1185">Reference proteome</keyword>
<feature type="signal peptide" evidence="2">
    <location>
        <begin position="1"/>
        <end position="31"/>
    </location>
</feature>
<feature type="transmembrane region" description="Helical" evidence="1">
    <location>
        <begin position="220"/>
        <end position="239"/>
    </location>
</feature>
<evidence type="ECO:0000259" key="3">
    <source>
        <dbReference type="Pfam" id="PF04213"/>
    </source>
</evidence>
<gene>
    <name evidence="4" type="ORF">CJEDD_03835</name>
</gene>
<reference evidence="4 5" key="1">
    <citation type="submission" date="2020-10" db="EMBL/GenBank/DDBJ databases">
        <title>Complete genome sequence of Corynebacterium jeddahense DSM 45997, type strain of Corynebacterium jeddahense.</title>
        <authorList>
            <person name="Busche T."/>
            <person name="Kalinowski J."/>
            <person name="Ruckert C."/>
        </authorList>
    </citation>
    <scope>NUCLEOTIDE SEQUENCE [LARGE SCALE GENOMIC DNA]</scope>
    <source>
        <strain evidence="4 5">DSM 45997</strain>
    </source>
</reference>
<evidence type="ECO:0000256" key="1">
    <source>
        <dbReference type="SAM" id="Phobius"/>
    </source>
</evidence>
<feature type="chain" id="PRO_5047548993" evidence="2">
    <location>
        <begin position="32"/>
        <end position="254"/>
    </location>
</feature>
<protein>
    <submittedName>
        <fullName evidence="4">Htaa</fullName>
    </submittedName>
</protein>
<keyword evidence="1" id="KW-1133">Transmembrane helix</keyword>
<sequence length="254" mass="26776">MPATTTRPGTAIATAIALCSAALVTAPSAAAAPNHPVQGTFVWPISKGFINQAVIKGQGQALTEGGATYDPETLKFTFPIASATNTDGTWTFALDGAAHVQGYKNAGGSSGWAVDVKYWDLKVQVQGKEATLYGDYKLSGVANKTYEAVAAEGDDQPLVTFTLDKEIAPPRDIMETNREITSAIGTERSLKHYPKGTVLKDSGVDLNVQFEQTSRLSPSAIAGIVVAVLGVVGGLAFAWTRPEVQARLAHFLPR</sequence>
<accession>A0ABY7UIU9</accession>
<evidence type="ECO:0000256" key="2">
    <source>
        <dbReference type="SAM" id="SignalP"/>
    </source>
</evidence>
<evidence type="ECO:0000313" key="4">
    <source>
        <dbReference type="EMBL" id="WCZ38382.1"/>
    </source>
</evidence>
<keyword evidence="1" id="KW-0472">Membrane</keyword>
<evidence type="ECO:0000313" key="5">
    <source>
        <dbReference type="Proteomes" id="UP001218071"/>
    </source>
</evidence>
<dbReference type="RefSeq" id="WP_042405376.1">
    <property type="nucleotide sequence ID" value="NZ_CBYN010000012.1"/>
</dbReference>
<dbReference type="Proteomes" id="UP001218071">
    <property type="component" value="Chromosome"/>
</dbReference>
<organism evidence="4 5">
    <name type="scientific">Corynebacterium jeddahense</name>
    <dbReference type="NCBI Taxonomy" id="1414719"/>
    <lineage>
        <taxon>Bacteria</taxon>
        <taxon>Bacillati</taxon>
        <taxon>Actinomycetota</taxon>
        <taxon>Actinomycetes</taxon>
        <taxon>Mycobacteriales</taxon>
        <taxon>Corynebacteriaceae</taxon>
        <taxon>Corynebacterium</taxon>
    </lineage>
</organism>
<proteinExistence type="predicted"/>
<keyword evidence="1" id="KW-0812">Transmembrane</keyword>
<dbReference type="InterPro" id="IPR007331">
    <property type="entry name" value="Htaa"/>
</dbReference>